<evidence type="ECO:0000256" key="17">
    <source>
        <dbReference type="SAM" id="MobiDB-lite"/>
    </source>
</evidence>
<protein>
    <recommendedName>
        <fullName evidence="16">DNA-directed RNA polymerase subunit</fullName>
        <ecNumber evidence="16">2.7.7.6</ecNumber>
    </recommendedName>
</protein>
<keyword evidence="5" id="KW-0597">Phosphoprotein</keyword>
<dbReference type="InterPro" id="IPR038593">
    <property type="entry name" value="RNA_pol_Rpb1_7_sf"/>
</dbReference>
<dbReference type="InterPro" id="IPR006592">
    <property type="entry name" value="RNA_pol_N"/>
</dbReference>
<feature type="compositionally biased region" description="Low complexity" evidence="17">
    <location>
        <begin position="1784"/>
        <end position="1796"/>
    </location>
</feature>
<comment type="subunit">
    <text evidence="3">Component of the RNA polymerase II (Pol II) complex consisting of 12 subunits.</text>
</comment>
<dbReference type="InterPro" id="IPR000722">
    <property type="entry name" value="RNA_pol_asu"/>
</dbReference>
<evidence type="ECO:0000256" key="4">
    <source>
        <dbReference type="ARBA" id="ARBA00022478"/>
    </source>
</evidence>
<dbReference type="PROSITE" id="PS00115">
    <property type="entry name" value="RNA_POL_II_REPEAT"/>
    <property type="match status" value="7"/>
</dbReference>
<dbReference type="Gene3D" id="1.10.132.30">
    <property type="match status" value="1"/>
</dbReference>
<dbReference type="CDD" id="cd02584">
    <property type="entry name" value="RNAP_II_Rpb1_C"/>
    <property type="match status" value="1"/>
</dbReference>
<dbReference type="EMBL" id="JAWDEY010000013">
    <property type="protein sequence ID" value="KAK6589279.1"/>
    <property type="molecule type" value="Genomic_DNA"/>
</dbReference>
<dbReference type="FunFam" id="1.10.150.390:FF:000001">
    <property type="entry name" value="DNA-directed RNA polymerase subunit"/>
    <property type="match status" value="1"/>
</dbReference>
<dbReference type="EC" id="2.7.7.6" evidence="16"/>
<dbReference type="PANTHER" id="PTHR19376:SF37">
    <property type="entry name" value="DNA-DIRECTED RNA POLYMERASE II SUBUNIT RPB1"/>
    <property type="match status" value="1"/>
</dbReference>
<dbReference type="InterPro" id="IPR007081">
    <property type="entry name" value="RNA_pol_Rpb1_5"/>
</dbReference>
<reference evidence="19 20" key="1">
    <citation type="submission" date="2023-10" db="EMBL/GenBank/DDBJ databases">
        <title>Comparative genomics analysis reveals potential genetic determinants of host preference in Cryptosporidium xiaoi.</title>
        <authorList>
            <person name="Xiao L."/>
            <person name="Li J."/>
        </authorList>
    </citation>
    <scope>NUCLEOTIDE SEQUENCE [LARGE SCALE GENOMIC DNA]</scope>
    <source>
        <strain evidence="19 20">52996</strain>
    </source>
</reference>
<evidence type="ECO:0000256" key="2">
    <source>
        <dbReference type="ARBA" id="ARBA00006460"/>
    </source>
</evidence>
<dbReference type="InterPro" id="IPR007083">
    <property type="entry name" value="RNA_pol_Rpb1_4"/>
</dbReference>
<feature type="region of interest" description="Disordered" evidence="17">
    <location>
        <begin position="1654"/>
        <end position="1853"/>
    </location>
</feature>
<dbReference type="FunFam" id="4.10.860.120:FF:000003">
    <property type="entry name" value="DNA-directed RNA polymerase subunit"/>
    <property type="match status" value="1"/>
</dbReference>
<dbReference type="InterPro" id="IPR038120">
    <property type="entry name" value="Rpb1_funnel_sf"/>
</dbReference>
<evidence type="ECO:0000313" key="20">
    <source>
        <dbReference type="Proteomes" id="UP001311799"/>
    </source>
</evidence>
<evidence type="ECO:0000256" key="5">
    <source>
        <dbReference type="ARBA" id="ARBA00022553"/>
    </source>
</evidence>
<dbReference type="Gene3D" id="3.30.1490.180">
    <property type="entry name" value="RNA polymerase ii"/>
    <property type="match status" value="1"/>
</dbReference>
<dbReference type="InterPro" id="IPR000684">
    <property type="entry name" value="RNA_pol_II_repeat_euk"/>
</dbReference>
<dbReference type="Gene3D" id="4.10.860.120">
    <property type="entry name" value="RNA polymerase II, clamp domain"/>
    <property type="match status" value="1"/>
</dbReference>
<dbReference type="GO" id="GO:0003899">
    <property type="term" value="F:DNA-directed RNA polymerase activity"/>
    <property type="evidence" value="ECO:0007669"/>
    <property type="project" value="UniProtKB-EC"/>
</dbReference>
<dbReference type="Pfam" id="PF04992">
    <property type="entry name" value="RNA_pol_Rpb1_6"/>
    <property type="match status" value="1"/>
</dbReference>
<dbReference type="Pfam" id="PF00623">
    <property type="entry name" value="RNA_pol_Rpb1_2"/>
    <property type="match status" value="1"/>
</dbReference>
<keyword evidence="11" id="KW-0460">Magnesium</keyword>
<comment type="catalytic activity">
    <reaction evidence="15 16">
        <text>RNA(n) + a ribonucleoside 5'-triphosphate = RNA(n+1) + diphosphate</text>
        <dbReference type="Rhea" id="RHEA:21248"/>
        <dbReference type="Rhea" id="RHEA-COMP:14527"/>
        <dbReference type="Rhea" id="RHEA-COMP:17342"/>
        <dbReference type="ChEBI" id="CHEBI:33019"/>
        <dbReference type="ChEBI" id="CHEBI:61557"/>
        <dbReference type="ChEBI" id="CHEBI:140395"/>
        <dbReference type="EC" id="2.7.7.6"/>
    </reaction>
</comment>
<dbReference type="Gene3D" id="2.40.40.20">
    <property type="match status" value="1"/>
</dbReference>
<evidence type="ECO:0000256" key="16">
    <source>
        <dbReference type="RuleBase" id="RU004279"/>
    </source>
</evidence>
<dbReference type="InterPro" id="IPR007073">
    <property type="entry name" value="RNA_pol_Rpb1_7"/>
</dbReference>
<dbReference type="NCBIfam" id="NF006336">
    <property type="entry name" value="PRK08566.1"/>
    <property type="match status" value="1"/>
</dbReference>
<dbReference type="Gene3D" id="1.10.150.390">
    <property type="match status" value="1"/>
</dbReference>
<proteinExistence type="inferred from homology"/>
<gene>
    <name evidence="19" type="ORF">RS030_213416</name>
</gene>
<dbReference type="GO" id="GO:0005665">
    <property type="term" value="C:RNA polymerase II, core complex"/>
    <property type="evidence" value="ECO:0007669"/>
    <property type="project" value="TreeGrafter"/>
</dbReference>
<dbReference type="InterPro" id="IPR007066">
    <property type="entry name" value="RNA_pol_Rpb1_3"/>
</dbReference>
<evidence type="ECO:0000256" key="9">
    <source>
        <dbReference type="ARBA" id="ARBA00022737"/>
    </source>
</evidence>
<dbReference type="Pfam" id="PF04983">
    <property type="entry name" value="RNA_pol_Rpb1_3"/>
    <property type="match status" value="1"/>
</dbReference>
<dbReference type="GO" id="GO:0006366">
    <property type="term" value="P:transcription by RNA polymerase II"/>
    <property type="evidence" value="ECO:0007669"/>
    <property type="project" value="InterPro"/>
</dbReference>
<dbReference type="Gene3D" id="6.20.50.80">
    <property type="match status" value="1"/>
</dbReference>
<comment type="function">
    <text evidence="16">DNA-dependent RNA polymerase catalyzes the transcription of DNA into RNA using the four ribonucleoside triphosphates as substrates.</text>
</comment>
<evidence type="ECO:0000256" key="13">
    <source>
        <dbReference type="ARBA" id="ARBA00023163"/>
    </source>
</evidence>
<dbReference type="PANTHER" id="PTHR19376">
    <property type="entry name" value="DNA-DIRECTED RNA POLYMERASE"/>
    <property type="match status" value="1"/>
</dbReference>
<evidence type="ECO:0000256" key="14">
    <source>
        <dbReference type="ARBA" id="ARBA00023242"/>
    </source>
</evidence>
<evidence type="ECO:0000256" key="6">
    <source>
        <dbReference type="ARBA" id="ARBA00022679"/>
    </source>
</evidence>
<evidence type="ECO:0000313" key="19">
    <source>
        <dbReference type="EMBL" id="KAK6589279.1"/>
    </source>
</evidence>
<feature type="domain" description="RNA polymerase N-terminal" evidence="18">
    <location>
        <begin position="227"/>
        <end position="531"/>
    </location>
</feature>
<dbReference type="Pfam" id="PF04990">
    <property type="entry name" value="RNA_pol_Rpb1_7"/>
    <property type="match status" value="1"/>
</dbReference>
<dbReference type="GO" id="GO:0003677">
    <property type="term" value="F:DNA binding"/>
    <property type="evidence" value="ECO:0007669"/>
    <property type="project" value="UniProtKB-KW"/>
</dbReference>
<accession>A0AAV9XYU4</accession>
<evidence type="ECO:0000256" key="11">
    <source>
        <dbReference type="ARBA" id="ARBA00022842"/>
    </source>
</evidence>
<dbReference type="Gene3D" id="6.10.250.2940">
    <property type="match status" value="1"/>
</dbReference>
<feature type="compositionally biased region" description="Polar residues" evidence="17">
    <location>
        <begin position="1802"/>
        <end position="1836"/>
    </location>
</feature>
<dbReference type="InterPro" id="IPR042102">
    <property type="entry name" value="RNA_pol_Rpb1_3_sf"/>
</dbReference>
<feature type="compositionally biased region" description="Low complexity" evidence="17">
    <location>
        <begin position="1665"/>
        <end position="1775"/>
    </location>
</feature>
<dbReference type="GO" id="GO:0046872">
    <property type="term" value="F:metal ion binding"/>
    <property type="evidence" value="ECO:0007669"/>
    <property type="project" value="UniProtKB-KW"/>
</dbReference>
<dbReference type="InterPro" id="IPR007075">
    <property type="entry name" value="RNA_pol_Rpb1_6"/>
</dbReference>
<evidence type="ECO:0000256" key="3">
    <source>
        <dbReference type="ARBA" id="ARBA00011730"/>
    </source>
</evidence>
<dbReference type="Proteomes" id="UP001311799">
    <property type="component" value="Unassembled WGS sequence"/>
</dbReference>
<comment type="similarity">
    <text evidence="2 16">Belongs to the RNA polymerase beta' chain family.</text>
</comment>
<dbReference type="Pfam" id="PF05000">
    <property type="entry name" value="RNA_pol_Rpb1_4"/>
    <property type="match status" value="1"/>
</dbReference>
<evidence type="ECO:0000256" key="1">
    <source>
        <dbReference type="ARBA" id="ARBA00004123"/>
    </source>
</evidence>
<dbReference type="FunFam" id="1.10.274.100:FF:000001">
    <property type="entry name" value="DNA-directed RNA polymerase subunit"/>
    <property type="match status" value="1"/>
</dbReference>
<keyword evidence="14" id="KW-0539">Nucleus</keyword>
<keyword evidence="4 16" id="KW-0240">DNA-directed RNA polymerase</keyword>
<evidence type="ECO:0000256" key="10">
    <source>
        <dbReference type="ARBA" id="ARBA00022833"/>
    </source>
</evidence>
<keyword evidence="6 16" id="KW-0808">Transferase</keyword>
<evidence type="ECO:0000256" key="12">
    <source>
        <dbReference type="ARBA" id="ARBA00023125"/>
    </source>
</evidence>
<evidence type="ECO:0000256" key="15">
    <source>
        <dbReference type="ARBA" id="ARBA00048552"/>
    </source>
</evidence>
<feature type="compositionally biased region" description="Low complexity" evidence="17">
    <location>
        <begin position="1546"/>
        <end position="1564"/>
    </location>
</feature>
<dbReference type="InterPro" id="IPR045867">
    <property type="entry name" value="DNA-dir_RpoC_beta_prime"/>
</dbReference>
<evidence type="ECO:0000256" key="8">
    <source>
        <dbReference type="ARBA" id="ARBA00022723"/>
    </source>
</evidence>
<keyword evidence="8" id="KW-0479">Metal-binding</keyword>
<evidence type="ECO:0000256" key="7">
    <source>
        <dbReference type="ARBA" id="ARBA00022695"/>
    </source>
</evidence>
<dbReference type="InterPro" id="IPR007080">
    <property type="entry name" value="RNA_pol_Rpb1_1"/>
</dbReference>
<dbReference type="SMART" id="SM00663">
    <property type="entry name" value="RPOLA_N"/>
    <property type="match status" value="1"/>
</dbReference>
<dbReference type="Pfam" id="PF04997">
    <property type="entry name" value="RNA_pol_Rpb1_1"/>
    <property type="match status" value="1"/>
</dbReference>
<dbReference type="Gene3D" id="1.10.274.100">
    <property type="entry name" value="RNA polymerase Rpb1, domain 3"/>
    <property type="match status" value="1"/>
</dbReference>
<dbReference type="SUPFAM" id="SSF64484">
    <property type="entry name" value="beta and beta-prime subunits of DNA dependent RNA-polymerase"/>
    <property type="match status" value="1"/>
</dbReference>
<keyword evidence="9" id="KW-0677">Repeat</keyword>
<keyword evidence="20" id="KW-1185">Reference proteome</keyword>
<dbReference type="Pfam" id="PF05001">
    <property type="entry name" value="RNA_pol_Rpb1_R"/>
    <property type="match status" value="9"/>
</dbReference>
<organism evidence="19 20">
    <name type="scientific">Cryptosporidium xiaoi</name>
    <dbReference type="NCBI Taxonomy" id="659607"/>
    <lineage>
        <taxon>Eukaryota</taxon>
        <taxon>Sar</taxon>
        <taxon>Alveolata</taxon>
        <taxon>Apicomplexa</taxon>
        <taxon>Conoidasida</taxon>
        <taxon>Coccidia</taxon>
        <taxon>Eucoccidiorida</taxon>
        <taxon>Eimeriorina</taxon>
        <taxon>Cryptosporidiidae</taxon>
        <taxon>Cryptosporidium</taxon>
    </lineage>
</organism>
<dbReference type="FunFam" id="1.10.132.30:FF:000001">
    <property type="entry name" value="DNA-directed RNA polymerase subunit"/>
    <property type="match status" value="1"/>
</dbReference>
<keyword evidence="7 16" id="KW-0548">Nucleotidyltransferase</keyword>
<comment type="caution">
    <text evidence="19">The sequence shown here is derived from an EMBL/GenBank/DDBJ whole genome shotgun (WGS) entry which is preliminary data.</text>
</comment>
<keyword evidence="10" id="KW-0862">Zinc</keyword>
<dbReference type="FunFam" id="2.40.40.20:FF:000019">
    <property type="entry name" value="DNA-directed RNA polymerase II subunit RPB1"/>
    <property type="match status" value="1"/>
</dbReference>
<dbReference type="Gene3D" id="3.30.1360.140">
    <property type="match status" value="1"/>
</dbReference>
<dbReference type="InterPro" id="IPR044893">
    <property type="entry name" value="RNA_pol_Rpb1_clamp_domain"/>
</dbReference>
<evidence type="ECO:0000259" key="18">
    <source>
        <dbReference type="SMART" id="SM00663"/>
    </source>
</evidence>
<comment type="subcellular location">
    <subcellularLocation>
        <location evidence="1">Nucleus</location>
    </subcellularLocation>
</comment>
<dbReference type="CDD" id="cd02733">
    <property type="entry name" value="RNAP_II_RPB1_N"/>
    <property type="match status" value="1"/>
</dbReference>
<name>A0AAV9XYU4_9CRYT</name>
<sequence length="1853" mass="208428">MSISLELNSPFSNRELKRVFSIEFGVLSPELIRKYSVLEVKISDIYENGRPKSGGLNDPLLGTIDYHILCETCHMDIKSCPGHFAHIELGKPMFHIGFINTVLKLLRCVCYACSKLFLDTMDPRFKQIKRIKNPRLRLKKIFDIASSMKRCVISSDGSGCGFIQPTYSKEGYNLYINQTQDESRNVDDDSVDSKRLLTAEEVLTIFKRITNEDMRILGFDPNKCNPSWFISTVIPIPPPSVRPYVQFGSDRSEDDLTLKLQQIVKLNENLKKQIRIGSPEHIINEMTTVLQYHLITLINNDLPGLPQSRTRSNRPIKSLRARLKGKDGRIRGNLMGKRVDFSARTVITGDPNLAVDQVGVPFSIAMTLTYPEIVTPYNIEELRELVQRGPNEWPGATSIIQEDGTKIDLRFCGGANNMSTLLQYGWKVERHMKNDDLVLFNRQPSLHKMSIMGHRVKILPYSTFRLNLSVTSPYNADFDGDEMNLHLAQSHETRSEIKNLMMVPRQIVSPQGNKPVIGIVQDSLLGIFLLTRRSTFLTKEKFLQLLLCIPYWNGVIPPPAILRPQPLWTGKQIITVLLAFTTDLGEPIELNLMRDGSIVTIKQSNNSSSENKDDSKENIVNNPWISELDNQVLIQKGEHICGVLTKKIAGSSSGSLIHILWNEIGPEKTGLFLTYTQMVVNTWLLEHGFTVGCQDIQPHSLTLEKIMSSLEGSKLQVQQIIRKAQRGKLDCQPGKSLIESFEAQVNQELNSAREISGTIATENLDSSKNNIVAMVQCGSKGSMINISQIMACVGQQNVEGKRIPFGFRDRSLPHFLKYDYGPESRGFVSNSYLSGLTPQEVFFHAMGGREGIIDTACKTSETGYIQRRLIKAMEDCMVQYDRTVRNSSGDIIQFLYGEDGMAGEFIEDQVMELLQMEATVFQHKYRHNVEHPRWGSSWNGVQQSLIKNLQFDLESQNILNSEYKQLVVDREQLGRDIFPDGETRQHLPININRIIQMAQQKFPRASEISSNKDWGPVFIAKKVELLLDRLLLWKNIGVCNDNNSNKANFVFDSIIAEVQKNATTLLGIHIRSALASKKILEVDRLGPTAFEWILGEIEHQFYRSLVHSGEMVGTIAAQSIGEPATQMTLNTFHFAGVGSKNVTLGVPRLRELINVAKNVRTPTLTVYLESGIANDQEQAKDVLTLLEHTTLQSITTISHVLYDPIPDNTFIAADKAWVSDYYEFPDDADITNRLGRWLLRVQLKNKQVTDKKLSMKEIGDKILMEFNRDELDCIWTDDNSDELVLRIRIKNIEPNTTQVDGNLNSSQDNENTSLSIASGVEENKFLEKLMIECLSQITLRGIHNIKKVYMKEEQVSRYDCISQKMVRDNQWVLDTDGCNLEAVLCHRAIDSTRTVSNDITEVFTVLGIEAVRRALLRELRTVISFDGSYVNYRHLALLCDNMTQKGHLMSITRHGINRVDRGPLQKCSFEETVEVLMDAAMFGETDYLNGISENVMLGQLAPYGTACFDVLIDSDKLRDTAVHLDVHNDFGKHGKYSTLSRQKNMYESSTHESSSYDNSSYESPMSPISPMSPLYNSYEPMSPVLSGQFSPVQMTPRSPMSPVSPSGVFSPVPYSPMSPTSPLMDYTPTSPIYANNSPKYNSEVSERARKKYRANNDFGSGNSLSSPTSPNYSPTSPNYSPTSPHYSPTSPHYSPTSPHYSPTSPNYSPTSPNYSPTSPNYSPTSPHYSPTSPHYSPTSPHYSPTSPNYSPTSPKYNPVSPNYSPSSPKYNPTSPDYSPSSPKYNPTSPNYSPTSPKYLPSESYNPTSPNYSNTGIEVSNYSSLQYDPSIINSTQDLEAERKDGDEEYSPSSN</sequence>
<dbReference type="Pfam" id="PF04998">
    <property type="entry name" value="RNA_pol_Rpb1_5"/>
    <property type="match status" value="1"/>
</dbReference>
<keyword evidence="12" id="KW-0238">DNA-binding</keyword>
<feature type="region of interest" description="Disordered" evidence="17">
    <location>
        <begin position="1541"/>
        <end position="1564"/>
    </location>
</feature>
<keyword evidence="13 16" id="KW-0804">Transcription</keyword>